<protein>
    <submittedName>
        <fullName evidence="1">Uncharacterized protein</fullName>
    </submittedName>
</protein>
<dbReference type="Proteomes" id="UP000826195">
    <property type="component" value="Unassembled WGS sequence"/>
</dbReference>
<evidence type="ECO:0000313" key="1">
    <source>
        <dbReference type="EMBL" id="KAH0560122.1"/>
    </source>
</evidence>
<reference evidence="1 2" key="1">
    <citation type="journal article" date="2021" name="J. Hered.">
        <title>A chromosome-level genome assembly of the parasitoid wasp, Cotesia glomerata (Hymenoptera: Braconidae).</title>
        <authorList>
            <person name="Pinto B.J."/>
            <person name="Weis J.J."/>
            <person name="Gamble T."/>
            <person name="Ode P.J."/>
            <person name="Paul R."/>
            <person name="Zaspel J.M."/>
        </authorList>
    </citation>
    <scope>NUCLEOTIDE SEQUENCE [LARGE SCALE GENOMIC DNA]</scope>
    <source>
        <strain evidence="1">CgM1</strain>
    </source>
</reference>
<dbReference type="EMBL" id="JAHXZJ010000374">
    <property type="protein sequence ID" value="KAH0560122.1"/>
    <property type="molecule type" value="Genomic_DNA"/>
</dbReference>
<sequence>MSWCNIYYPARESASPTFLIGVARFRVLDRVSRPQNASPLDNAWNLRFAIRDPRYRITELNTIMGGNHEENAVHLSSAIISTTLI</sequence>
<accession>A0AAV7ISM1</accession>
<evidence type="ECO:0000313" key="2">
    <source>
        <dbReference type="Proteomes" id="UP000826195"/>
    </source>
</evidence>
<proteinExistence type="predicted"/>
<name>A0AAV7ISM1_COTGL</name>
<dbReference type="AlphaFoldDB" id="A0AAV7ISM1"/>
<organism evidence="1 2">
    <name type="scientific">Cotesia glomerata</name>
    <name type="common">Lepidopteran parasitic wasp</name>
    <name type="synonym">Apanteles glomeratus</name>
    <dbReference type="NCBI Taxonomy" id="32391"/>
    <lineage>
        <taxon>Eukaryota</taxon>
        <taxon>Metazoa</taxon>
        <taxon>Ecdysozoa</taxon>
        <taxon>Arthropoda</taxon>
        <taxon>Hexapoda</taxon>
        <taxon>Insecta</taxon>
        <taxon>Pterygota</taxon>
        <taxon>Neoptera</taxon>
        <taxon>Endopterygota</taxon>
        <taxon>Hymenoptera</taxon>
        <taxon>Apocrita</taxon>
        <taxon>Ichneumonoidea</taxon>
        <taxon>Braconidae</taxon>
        <taxon>Microgastrinae</taxon>
        <taxon>Cotesia</taxon>
    </lineage>
</organism>
<comment type="caution">
    <text evidence="1">The sequence shown here is derived from an EMBL/GenBank/DDBJ whole genome shotgun (WGS) entry which is preliminary data.</text>
</comment>
<gene>
    <name evidence="1" type="ORF">KQX54_001642</name>
</gene>
<keyword evidence="2" id="KW-1185">Reference proteome</keyword>